<gene>
    <name evidence="3" type="ORF">tloyanaT_00310</name>
</gene>
<evidence type="ECO:0000313" key="4">
    <source>
        <dbReference type="Proteomes" id="UP001157134"/>
    </source>
</evidence>
<dbReference type="SUPFAM" id="SSF74653">
    <property type="entry name" value="TolA/TonB C-terminal domain"/>
    <property type="match status" value="1"/>
</dbReference>
<dbReference type="RefSeq" id="WP_284295308.1">
    <property type="nucleotide sequence ID" value="NZ_BSSV01000001.1"/>
</dbReference>
<dbReference type="InterPro" id="IPR037682">
    <property type="entry name" value="TonB_C"/>
</dbReference>
<feature type="domain" description="TonB C-terminal" evidence="2">
    <location>
        <begin position="148"/>
        <end position="234"/>
    </location>
</feature>
<dbReference type="Pfam" id="PF03544">
    <property type="entry name" value="TonB_C"/>
    <property type="match status" value="1"/>
</dbReference>
<protein>
    <recommendedName>
        <fullName evidence="2">TonB C-terminal domain-containing protein</fullName>
    </recommendedName>
</protein>
<evidence type="ECO:0000256" key="1">
    <source>
        <dbReference type="SAM" id="MobiDB-lite"/>
    </source>
</evidence>
<evidence type="ECO:0000313" key="3">
    <source>
        <dbReference type="EMBL" id="GLX83779.1"/>
    </source>
</evidence>
<dbReference type="Gene3D" id="3.30.2420.10">
    <property type="entry name" value="TonB"/>
    <property type="match status" value="1"/>
</dbReference>
<reference evidence="3 4" key="1">
    <citation type="submission" date="2023-03" db="EMBL/GenBank/DDBJ databases">
        <title>Thalassotalea loyana LMG 22536T draft genome sequence.</title>
        <authorList>
            <person name="Sawabe T."/>
        </authorList>
    </citation>
    <scope>NUCLEOTIDE SEQUENCE [LARGE SCALE GENOMIC DNA]</scope>
    <source>
        <strain evidence="3 4">LMG 22536</strain>
    </source>
</reference>
<name>A0ABQ6H8I2_9GAMM</name>
<sequence length="234" mass="26213">MTDHKFDQALKKLYQARKRQLGVPQTIVEETPSPKESVKAKNWLKPLTLLLGGSVVSVATFAVMVKLVKQPDVPKTPVLSPSVAIVEITPAIEAPVTEELLEIPELPDQPTVVNRPKSENVSSDDIESNITTPENVNLALNINFNPPRFSRPSHDYQPTLKVLPTIKKQTFKKGEIKLRFDIGGDGQVMNVETVSNSTNATMLRETKKALRQWRYETSNSRVTGMEILFEFNHN</sequence>
<dbReference type="Proteomes" id="UP001157134">
    <property type="component" value="Unassembled WGS sequence"/>
</dbReference>
<feature type="region of interest" description="Disordered" evidence="1">
    <location>
        <begin position="109"/>
        <end position="129"/>
    </location>
</feature>
<dbReference type="EMBL" id="BSSV01000001">
    <property type="protein sequence ID" value="GLX83779.1"/>
    <property type="molecule type" value="Genomic_DNA"/>
</dbReference>
<dbReference type="PROSITE" id="PS52015">
    <property type="entry name" value="TONB_CTD"/>
    <property type="match status" value="1"/>
</dbReference>
<organism evidence="3 4">
    <name type="scientific">Thalassotalea loyana</name>
    <dbReference type="NCBI Taxonomy" id="280483"/>
    <lineage>
        <taxon>Bacteria</taxon>
        <taxon>Pseudomonadati</taxon>
        <taxon>Pseudomonadota</taxon>
        <taxon>Gammaproteobacteria</taxon>
        <taxon>Alteromonadales</taxon>
        <taxon>Colwelliaceae</taxon>
        <taxon>Thalassotalea</taxon>
    </lineage>
</organism>
<evidence type="ECO:0000259" key="2">
    <source>
        <dbReference type="PROSITE" id="PS52015"/>
    </source>
</evidence>
<keyword evidence="4" id="KW-1185">Reference proteome</keyword>
<comment type="caution">
    <text evidence="3">The sequence shown here is derived from an EMBL/GenBank/DDBJ whole genome shotgun (WGS) entry which is preliminary data.</text>
</comment>
<accession>A0ABQ6H8I2</accession>
<proteinExistence type="predicted"/>